<protein>
    <submittedName>
        <fullName evidence="2">Uncharacterized protein</fullName>
    </submittedName>
</protein>
<evidence type="ECO:0000313" key="2">
    <source>
        <dbReference type="EMBL" id="EMC97462.1"/>
    </source>
</evidence>
<accession>M2LSK7</accession>
<keyword evidence="3" id="KW-1185">Reference proteome</keyword>
<dbReference type="AlphaFoldDB" id="M2LSK7"/>
<feature type="compositionally biased region" description="Polar residues" evidence="1">
    <location>
        <begin position="279"/>
        <end position="295"/>
    </location>
</feature>
<dbReference type="KEGG" id="bcom:BAUCODRAFT_453112"/>
<evidence type="ECO:0000313" key="3">
    <source>
        <dbReference type="Proteomes" id="UP000011761"/>
    </source>
</evidence>
<dbReference type="eggNOG" id="ENOG502SXBZ">
    <property type="taxonomic scope" value="Eukaryota"/>
</dbReference>
<sequence length="367" mass="39708">MQLYFGPKLYYFFHDGKGTFKYRGPPEFLKFFKTTPVKEVHNVAFGTGVSFFISYTDPNGIGRALFDLDDDYPKLYSWLIKENLAHDYASVSISLGLNGAFFAWSNQGHRWHNIPDGALERYQKFTKPDLFLRCRVKTIDIGYGDTFLGIGVDNVWFWDLKDQYPHFASLGVKENIPNAQWVTLNPFAADQHFAVFADGSVHYSLPPGLAVDVAQLFQQYAARLAQQTQQRPPAGRLQQGSIAAPGGYSNTAFGSGGRPPDTSPPPQFNGPSPMDFFNQYPNNAQSPVGGNSGNNFGVPGPSGGAGGNSPDVNQAMATMQSSMDALNSVANVTGQGMGAVNQLASNGLMVGQLTGQLATAATGCSVM</sequence>
<dbReference type="Proteomes" id="UP000011761">
    <property type="component" value="Unassembled WGS sequence"/>
</dbReference>
<dbReference type="EMBL" id="KB445554">
    <property type="protein sequence ID" value="EMC97462.1"/>
    <property type="molecule type" value="Genomic_DNA"/>
</dbReference>
<organism evidence="2 3">
    <name type="scientific">Baudoinia panamericana (strain UAMH 10762)</name>
    <name type="common">Angels' share fungus</name>
    <name type="synonym">Baudoinia compniacensis (strain UAMH 10762)</name>
    <dbReference type="NCBI Taxonomy" id="717646"/>
    <lineage>
        <taxon>Eukaryota</taxon>
        <taxon>Fungi</taxon>
        <taxon>Dikarya</taxon>
        <taxon>Ascomycota</taxon>
        <taxon>Pezizomycotina</taxon>
        <taxon>Dothideomycetes</taxon>
        <taxon>Dothideomycetidae</taxon>
        <taxon>Mycosphaerellales</taxon>
        <taxon>Teratosphaeriaceae</taxon>
        <taxon>Baudoinia</taxon>
    </lineage>
</organism>
<dbReference type="HOGENOM" id="CLU_754370_0_0_1"/>
<reference evidence="2 3" key="1">
    <citation type="journal article" date="2012" name="PLoS Pathog.">
        <title>Diverse lifestyles and strategies of plant pathogenesis encoded in the genomes of eighteen Dothideomycetes fungi.</title>
        <authorList>
            <person name="Ohm R.A."/>
            <person name="Feau N."/>
            <person name="Henrissat B."/>
            <person name="Schoch C.L."/>
            <person name="Horwitz B.A."/>
            <person name="Barry K.W."/>
            <person name="Condon B.J."/>
            <person name="Copeland A.C."/>
            <person name="Dhillon B."/>
            <person name="Glaser F."/>
            <person name="Hesse C.N."/>
            <person name="Kosti I."/>
            <person name="LaButti K."/>
            <person name="Lindquist E.A."/>
            <person name="Lucas S."/>
            <person name="Salamov A.A."/>
            <person name="Bradshaw R.E."/>
            <person name="Ciuffetti L."/>
            <person name="Hamelin R.C."/>
            <person name="Kema G.H.J."/>
            <person name="Lawrence C."/>
            <person name="Scott J.A."/>
            <person name="Spatafora J.W."/>
            <person name="Turgeon B.G."/>
            <person name="de Wit P.J.G.M."/>
            <person name="Zhong S."/>
            <person name="Goodwin S.B."/>
            <person name="Grigoriev I.V."/>
        </authorList>
    </citation>
    <scope>NUCLEOTIDE SEQUENCE [LARGE SCALE GENOMIC DNA]</scope>
    <source>
        <strain evidence="2 3">UAMH 10762</strain>
    </source>
</reference>
<gene>
    <name evidence="2" type="ORF">BAUCODRAFT_453112</name>
</gene>
<dbReference type="OrthoDB" id="4354287at2759"/>
<dbReference type="RefSeq" id="XP_007675834.1">
    <property type="nucleotide sequence ID" value="XM_007677644.1"/>
</dbReference>
<evidence type="ECO:0000256" key="1">
    <source>
        <dbReference type="SAM" id="MobiDB-lite"/>
    </source>
</evidence>
<dbReference type="GeneID" id="19114482"/>
<proteinExistence type="predicted"/>
<dbReference type="STRING" id="717646.M2LSK7"/>
<feature type="region of interest" description="Disordered" evidence="1">
    <location>
        <begin position="227"/>
        <end position="313"/>
    </location>
</feature>
<name>M2LSK7_BAUPA</name>
<dbReference type="OMA" id="AISTWEN"/>